<evidence type="ECO:0000256" key="6">
    <source>
        <dbReference type="SAM" id="MobiDB-lite"/>
    </source>
</evidence>
<dbReference type="GO" id="GO:0003680">
    <property type="term" value="F:minor groove of adenine-thymine-rich DNA binding"/>
    <property type="evidence" value="ECO:0000318"/>
    <property type="project" value="GO_Central"/>
</dbReference>
<evidence type="ECO:0000259" key="7">
    <source>
        <dbReference type="PROSITE" id="PS51742"/>
    </source>
</evidence>
<dbReference type="SUPFAM" id="SSF117856">
    <property type="entry name" value="AF0104/ALDC/Ptd012-like"/>
    <property type="match status" value="1"/>
</dbReference>
<dbReference type="AlphaFoldDB" id="A0A0K9NWT4"/>
<feature type="domain" description="PPC" evidence="7">
    <location>
        <begin position="86"/>
        <end position="225"/>
    </location>
</feature>
<dbReference type="PANTHER" id="PTHR31100">
    <property type="entry name" value="AT-HOOK MOTIF NUCLEAR-LOCALIZED PROTEIN 15"/>
    <property type="match status" value="1"/>
</dbReference>
<dbReference type="GO" id="GO:0003700">
    <property type="term" value="F:DNA-binding transcription factor activity"/>
    <property type="evidence" value="ECO:0000318"/>
    <property type="project" value="GO_Central"/>
</dbReference>
<keyword evidence="4" id="KW-0804">Transcription</keyword>
<evidence type="ECO:0000313" key="9">
    <source>
        <dbReference type="Proteomes" id="UP000036987"/>
    </source>
</evidence>
<dbReference type="GO" id="GO:0005634">
    <property type="term" value="C:nucleus"/>
    <property type="evidence" value="ECO:0000318"/>
    <property type="project" value="GO_Central"/>
</dbReference>
<proteinExistence type="predicted"/>
<dbReference type="CDD" id="cd11378">
    <property type="entry name" value="DUF296"/>
    <property type="match status" value="1"/>
</dbReference>
<dbReference type="Pfam" id="PF03479">
    <property type="entry name" value="PCC"/>
    <property type="match status" value="1"/>
</dbReference>
<keyword evidence="5" id="KW-0539">Nucleus</keyword>
<reference evidence="9" key="1">
    <citation type="journal article" date="2016" name="Nature">
        <title>The genome of the seagrass Zostera marina reveals angiosperm adaptation to the sea.</title>
        <authorList>
            <person name="Olsen J.L."/>
            <person name="Rouze P."/>
            <person name="Verhelst B."/>
            <person name="Lin Y.-C."/>
            <person name="Bayer T."/>
            <person name="Collen J."/>
            <person name="Dattolo E."/>
            <person name="De Paoli E."/>
            <person name="Dittami S."/>
            <person name="Maumus F."/>
            <person name="Michel G."/>
            <person name="Kersting A."/>
            <person name="Lauritano C."/>
            <person name="Lohaus R."/>
            <person name="Toepel M."/>
            <person name="Tonon T."/>
            <person name="Vanneste K."/>
            <person name="Amirebrahimi M."/>
            <person name="Brakel J."/>
            <person name="Bostroem C."/>
            <person name="Chovatia M."/>
            <person name="Grimwood J."/>
            <person name="Jenkins J.W."/>
            <person name="Jueterbock A."/>
            <person name="Mraz A."/>
            <person name="Stam W.T."/>
            <person name="Tice H."/>
            <person name="Bornberg-Bauer E."/>
            <person name="Green P.J."/>
            <person name="Pearson G.A."/>
            <person name="Procaccini G."/>
            <person name="Duarte C.M."/>
            <person name="Schmutz J."/>
            <person name="Reusch T.B.H."/>
            <person name="Van de Peer Y."/>
        </authorList>
    </citation>
    <scope>NUCLEOTIDE SEQUENCE [LARGE SCALE GENOMIC DNA]</scope>
    <source>
        <strain evidence="9">cv. Finnish</strain>
    </source>
</reference>
<feature type="compositionally biased region" description="Polar residues" evidence="6">
    <location>
        <begin position="42"/>
        <end position="60"/>
    </location>
</feature>
<dbReference type="InterPro" id="IPR005175">
    <property type="entry name" value="PPC_dom"/>
</dbReference>
<evidence type="ECO:0000256" key="2">
    <source>
        <dbReference type="ARBA" id="ARBA00023015"/>
    </source>
</evidence>
<protein>
    <submittedName>
        <fullName evidence="8">AT hook motif DNA-binding family protein</fullName>
    </submittedName>
</protein>
<keyword evidence="2" id="KW-0805">Transcription regulation</keyword>
<feature type="region of interest" description="Disordered" evidence="6">
    <location>
        <begin position="1"/>
        <end position="85"/>
    </location>
</feature>
<keyword evidence="9" id="KW-1185">Reference proteome</keyword>
<sequence>MEGGMESSVGFGGGSSSARYLHHLLRPPQQPTSDSPPKMSPERNTNPELDLKTPSSSNTPIRRPRGRPSGSKNKPKPPIIITRDSPNSLKTHVLEVITGSEVLECVSDYARRRGRGVCILSGTGVVSNVSLRQPGTGSTIATLRGNFEILSMTGTVLPPPAPPGAGGLTVFLSGGPGQVVGGSLVPPLIATGPVVLMAATFANAVYERLPIEGDEEAVSASVEASGAQVGGAGQQLLPQQQQRGSQSSGVTGGGEAVGGVSFYNLGVNMGNYPSSFPGDNFGWGGGAGSSSGTTRPPF</sequence>
<evidence type="ECO:0000256" key="3">
    <source>
        <dbReference type="ARBA" id="ARBA00023125"/>
    </source>
</evidence>
<dbReference type="OMA" id="GASRYFY"/>
<evidence type="ECO:0000256" key="1">
    <source>
        <dbReference type="ARBA" id="ARBA00004123"/>
    </source>
</evidence>
<organism evidence="8 9">
    <name type="scientific">Zostera marina</name>
    <name type="common">Eelgrass</name>
    <dbReference type="NCBI Taxonomy" id="29655"/>
    <lineage>
        <taxon>Eukaryota</taxon>
        <taxon>Viridiplantae</taxon>
        <taxon>Streptophyta</taxon>
        <taxon>Embryophyta</taxon>
        <taxon>Tracheophyta</taxon>
        <taxon>Spermatophyta</taxon>
        <taxon>Magnoliopsida</taxon>
        <taxon>Liliopsida</taxon>
        <taxon>Zosteraceae</taxon>
        <taxon>Zostera</taxon>
    </lineage>
</organism>
<dbReference type="PROSITE" id="PS51742">
    <property type="entry name" value="PPC"/>
    <property type="match status" value="1"/>
</dbReference>
<dbReference type="InterPro" id="IPR014476">
    <property type="entry name" value="AHL15-29"/>
</dbReference>
<keyword evidence="3 8" id="KW-0238">DNA-binding</keyword>
<comment type="subcellular location">
    <subcellularLocation>
        <location evidence="1">Nucleus</location>
    </subcellularLocation>
</comment>
<dbReference type="PANTHER" id="PTHR31100:SF51">
    <property type="entry name" value="AT-HOOK MOTIF NUCLEAR-LOCALIZED PROTEIN 29"/>
    <property type="match status" value="1"/>
</dbReference>
<dbReference type="Proteomes" id="UP000036987">
    <property type="component" value="Unassembled WGS sequence"/>
</dbReference>
<comment type="caution">
    <text evidence="8">The sequence shown here is derived from an EMBL/GenBank/DDBJ whole genome shotgun (WGS) entry which is preliminary data.</text>
</comment>
<name>A0A0K9NWT4_ZOSMR</name>
<dbReference type="Gene3D" id="3.30.1330.80">
    <property type="entry name" value="Hypothetical protein, similar to alpha- acetolactate decarboxylase, domain 2"/>
    <property type="match status" value="1"/>
</dbReference>
<evidence type="ECO:0000313" key="8">
    <source>
        <dbReference type="EMBL" id="KMZ60502.1"/>
    </source>
</evidence>
<evidence type="ECO:0000256" key="5">
    <source>
        <dbReference type="ARBA" id="ARBA00023242"/>
    </source>
</evidence>
<evidence type="ECO:0000256" key="4">
    <source>
        <dbReference type="ARBA" id="ARBA00023163"/>
    </source>
</evidence>
<dbReference type="FunFam" id="3.30.1330.80:FF:000002">
    <property type="entry name" value="AT-hook motif nuclear-localized protein"/>
    <property type="match status" value="1"/>
</dbReference>
<accession>A0A0K9NWT4</accession>
<dbReference type="OrthoDB" id="2156856at2759"/>
<dbReference type="EMBL" id="LFYR01001622">
    <property type="protein sequence ID" value="KMZ60502.1"/>
    <property type="molecule type" value="Genomic_DNA"/>
</dbReference>
<dbReference type="GO" id="GO:0010228">
    <property type="term" value="P:vegetative to reproductive phase transition of meristem"/>
    <property type="evidence" value="ECO:0000318"/>
    <property type="project" value="GO_Central"/>
</dbReference>
<gene>
    <name evidence="8" type="ORF">ZOSMA_59G00640</name>
</gene>